<keyword evidence="1" id="KW-0560">Oxidoreductase</keyword>
<dbReference type="GO" id="GO:0019878">
    <property type="term" value="P:lysine biosynthetic process via aminoadipic acid"/>
    <property type="evidence" value="ECO:0007669"/>
    <property type="project" value="TreeGrafter"/>
</dbReference>
<reference evidence="3" key="1">
    <citation type="submission" date="2023-05" db="EMBL/GenBank/DDBJ databases">
        <authorList>
            <person name="Huff M."/>
        </authorList>
    </citation>
    <scope>NUCLEOTIDE SEQUENCE</scope>
</reference>
<dbReference type="Pfam" id="PF05222">
    <property type="entry name" value="AlaDh_PNT_N"/>
    <property type="match status" value="1"/>
</dbReference>
<name>A0AAD1Z0M0_9LAMI</name>
<evidence type="ECO:0000313" key="4">
    <source>
        <dbReference type="Proteomes" id="UP000834106"/>
    </source>
</evidence>
<gene>
    <name evidence="3" type="ORF">FPE_LOCUS8397</name>
</gene>
<evidence type="ECO:0000259" key="2">
    <source>
        <dbReference type="Pfam" id="PF05222"/>
    </source>
</evidence>
<dbReference type="Gene3D" id="3.40.50.720">
    <property type="entry name" value="NAD(P)-binding Rossmann-like Domain"/>
    <property type="match status" value="1"/>
</dbReference>
<accession>A0AAD1Z0M0</accession>
<evidence type="ECO:0000313" key="3">
    <source>
        <dbReference type="EMBL" id="CAI9760967.1"/>
    </source>
</evidence>
<dbReference type="GO" id="GO:0004753">
    <property type="term" value="F:saccharopine dehydrogenase activity"/>
    <property type="evidence" value="ECO:0007669"/>
    <property type="project" value="TreeGrafter"/>
</dbReference>
<dbReference type="PANTHER" id="PTHR11133:SF22">
    <property type="entry name" value="ALPHA-AMINOADIPIC SEMIALDEHYDE SYNTHASE, MITOCHONDRIAL"/>
    <property type="match status" value="1"/>
</dbReference>
<dbReference type="AlphaFoldDB" id="A0AAD1Z0M0"/>
<dbReference type="InterPro" id="IPR007886">
    <property type="entry name" value="AlaDH/PNT_N"/>
</dbReference>
<dbReference type="SUPFAM" id="SSF52283">
    <property type="entry name" value="Formate/glycerate dehydrogenase catalytic domain-like"/>
    <property type="match status" value="1"/>
</dbReference>
<dbReference type="InterPro" id="IPR051168">
    <property type="entry name" value="AASS"/>
</dbReference>
<evidence type="ECO:0000256" key="1">
    <source>
        <dbReference type="ARBA" id="ARBA00023002"/>
    </source>
</evidence>
<protein>
    <recommendedName>
        <fullName evidence="2">Alanine dehydrogenase/pyridine nucleotide transhydrogenase N-terminal domain-containing protein</fullName>
    </recommendedName>
</protein>
<dbReference type="EMBL" id="OU503040">
    <property type="protein sequence ID" value="CAI9760967.1"/>
    <property type="molecule type" value="Genomic_DNA"/>
</dbReference>
<sequence length="256" mass="29528">MNARKHSKTGVTRIIVQPSTKRIHHDALYEDVGCDISEDLSKCGLILGIKQPKLDMILPDRVHFSPILTRHKKKICLYLIRASLFDYELIVGDHGRRSLAFGKFAGRAGMIDFLRGLGQRYLNLGYSTPFLLLGVSYMYSSLAAAKAACWRRDSYCWTSIRNLSPRICFHWIRKWYFRFPLPMVHKKILSCFLTSSRLPGLFETARNTTELGRTTKRVFQVYGCVVTSQDMVEHKDPSKFFDNAWHCLLFPITGFH</sequence>
<proteinExistence type="predicted"/>
<dbReference type="Proteomes" id="UP000834106">
    <property type="component" value="Chromosome 5"/>
</dbReference>
<keyword evidence="4" id="KW-1185">Reference proteome</keyword>
<dbReference type="GO" id="GO:0005737">
    <property type="term" value="C:cytoplasm"/>
    <property type="evidence" value="ECO:0007669"/>
    <property type="project" value="TreeGrafter"/>
</dbReference>
<feature type="domain" description="Alanine dehydrogenase/pyridine nucleotide transhydrogenase N-terminal" evidence="2">
    <location>
        <begin position="7"/>
        <end position="107"/>
    </location>
</feature>
<organism evidence="3 4">
    <name type="scientific">Fraxinus pennsylvanica</name>
    <dbReference type="NCBI Taxonomy" id="56036"/>
    <lineage>
        <taxon>Eukaryota</taxon>
        <taxon>Viridiplantae</taxon>
        <taxon>Streptophyta</taxon>
        <taxon>Embryophyta</taxon>
        <taxon>Tracheophyta</taxon>
        <taxon>Spermatophyta</taxon>
        <taxon>Magnoliopsida</taxon>
        <taxon>eudicotyledons</taxon>
        <taxon>Gunneridae</taxon>
        <taxon>Pentapetalae</taxon>
        <taxon>asterids</taxon>
        <taxon>lamiids</taxon>
        <taxon>Lamiales</taxon>
        <taxon>Oleaceae</taxon>
        <taxon>Oleeae</taxon>
        <taxon>Fraxinus</taxon>
    </lineage>
</organism>
<dbReference type="PANTHER" id="PTHR11133">
    <property type="entry name" value="SACCHAROPINE DEHYDROGENASE"/>
    <property type="match status" value="1"/>
</dbReference>